<feature type="domain" description="Protein kinase" evidence="2">
    <location>
        <begin position="175"/>
        <end position="509"/>
    </location>
</feature>
<feature type="compositionally biased region" description="Polar residues" evidence="1">
    <location>
        <begin position="672"/>
        <end position="688"/>
    </location>
</feature>
<organism evidence="4 5">
    <name type="scientific">Cladophialophora immunda</name>
    <dbReference type="NCBI Taxonomy" id="569365"/>
    <lineage>
        <taxon>Eukaryota</taxon>
        <taxon>Fungi</taxon>
        <taxon>Dikarya</taxon>
        <taxon>Ascomycota</taxon>
        <taxon>Pezizomycotina</taxon>
        <taxon>Eurotiomycetes</taxon>
        <taxon>Chaetothyriomycetidae</taxon>
        <taxon>Chaetothyriales</taxon>
        <taxon>Herpotrichiellaceae</taxon>
        <taxon>Cladophialophora</taxon>
    </lineage>
</organism>
<dbReference type="Gene3D" id="1.10.510.10">
    <property type="entry name" value="Transferase(Phosphotransferase) domain 1"/>
    <property type="match status" value="1"/>
</dbReference>
<evidence type="ECO:0008006" key="6">
    <source>
        <dbReference type="Google" id="ProtNLM"/>
    </source>
</evidence>
<dbReference type="VEuPathDB" id="FungiDB:PV07_11945"/>
<feature type="compositionally biased region" description="Basic and acidic residues" evidence="1">
    <location>
        <begin position="564"/>
        <end position="581"/>
    </location>
</feature>
<accession>A0A0D2BXA6</accession>
<dbReference type="SUPFAM" id="SSF56112">
    <property type="entry name" value="Protein kinase-like (PK-like)"/>
    <property type="match status" value="1"/>
</dbReference>
<protein>
    <recommendedName>
        <fullName evidence="6">Protein kinase domain-containing protein</fullName>
    </recommendedName>
</protein>
<dbReference type="RefSeq" id="XP_016243984.1">
    <property type="nucleotide sequence ID" value="XM_016399422.1"/>
</dbReference>
<dbReference type="PROSITE" id="PS50234">
    <property type="entry name" value="VWFA"/>
    <property type="match status" value="1"/>
</dbReference>
<feature type="domain" description="VWFA" evidence="3">
    <location>
        <begin position="778"/>
        <end position="970"/>
    </location>
</feature>
<sequence length="984" mass="111837">MAPEQGSRLLDLFTDPEIQSFLKWKEANSRPGITFTDDSSYMTRKFLPNQAITKYFDCEQDSQHSKIKKLVAAATKYSTKPPQDVRALAKSYPKVFTILVIIGQSHHIDAFVGQRALQDDKLPYSPDKRDLFPKLAGGTTFFEEFSKIQWEFCVDPLSYSSGVIFENDRILPIASMKRVDTTKGSSASVHKITIHKEDDDLTGSSAPEEDSHEYVVKSYYPPDGAENYYSAEVEAFRSLNSLSEPIPNLIGFYGAFTQNQSRHIILQYANVGTLEDYWKRVTPPRLGEDIVALWENILKLSGALVQIHLNRSTDLAGRPRIFQGRHGDIKPSNVLVTGDIVSKPYGVQFMLADLGLSHFEVVVEGKERSTEESKGGSQAYSAPELNCSIRTPSDNMSKAEQSIDTWSLACVFSEFHAWTVGGKYGLEKYRQERMNDKEVGENMGACFHCKSGRLLRAVQSWHEYSKRICATEDSITPILWEKLLEHMFEHSPQVRLGAHQVLHRSQAVINEARNKSSSSTARGPPGPSPNEQNGPRPSTPPQLPREFYSQPAVHNYPEYPLTPPHDDRIELPHNKDSDHSPRLAQWVARGDTDNTSLKRQDNRDSNTSIYRYGRDSFPHGNGGDSTGTESHSKYHDTMKMRLHDRPGTEALTSRSADTIPKTSDFHSPIKHSLTTPSDSFSHRQQTPVSDMEHNSEFVERFAQMTMKGKEKAADKAHSHSRSHSSTHNRTPEKVLSVDDLNDWVQQTEAAAKRAIFHRPEITPLPHENELIGQLRSRDHIFILDDGESMTPYWNDVTKLYSNLISLIKRKKLDPNGSELRFIISDEGKENFHTTKLKNMVRRKTEKLNGESDFAHRLDEILQRTQKKLTKDLDMRPISLYVFTDGKWQPGIRQLDAVARSIQRLVNLLEEKGMKEQMVGIQFIRFGNDEEGMERLRWLDEELKGDYRLARDICDTTPADGNVWKMLLGSINGYWDADLESQDQP</sequence>
<keyword evidence="5" id="KW-1185">Reference proteome</keyword>
<evidence type="ECO:0000256" key="1">
    <source>
        <dbReference type="SAM" id="MobiDB-lite"/>
    </source>
</evidence>
<dbReference type="AlphaFoldDB" id="A0A0D2BXA6"/>
<feature type="region of interest" description="Disordered" evidence="1">
    <location>
        <begin position="706"/>
        <end position="733"/>
    </location>
</feature>
<dbReference type="GO" id="GO:0005524">
    <property type="term" value="F:ATP binding"/>
    <property type="evidence" value="ECO:0007669"/>
    <property type="project" value="InterPro"/>
</dbReference>
<dbReference type="InterPro" id="IPR002035">
    <property type="entry name" value="VWF_A"/>
</dbReference>
<feature type="region of interest" description="Disordered" evidence="1">
    <location>
        <begin position="510"/>
        <end position="692"/>
    </location>
</feature>
<dbReference type="STRING" id="569365.A0A0D2BXA6"/>
<dbReference type="InterPro" id="IPR000719">
    <property type="entry name" value="Prot_kinase_dom"/>
</dbReference>
<dbReference type="Proteomes" id="UP000054466">
    <property type="component" value="Unassembled WGS sequence"/>
</dbReference>
<evidence type="ECO:0000259" key="3">
    <source>
        <dbReference type="PROSITE" id="PS50234"/>
    </source>
</evidence>
<evidence type="ECO:0000313" key="5">
    <source>
        <dbReference type="Proteomes" id="UP000054466"/>
    </source>
</evidence>
<reference evidence="4 5" key="1">
    <citation type="submission" date="2015-01" db="EMBL/GenBank/DDBJ databases">
        <title>The Genome Sequence of Cladophialophora immunda CBS83496.</title>
        <authorList>
            <consortium name="The Broad Institute Genomics Platform"/>
            <person name="Cuomo C."/>
            <person name="de Hoog S."/>
            <person name="Gorbushina A."/>
            <person name="Stielow B."/>
            <person name="Teixiera M."/>
            <person name="Abouelleil A."/>
            <person name="Chapman S.B."/>
            <person name="Priest M."/>
            <person name="Young S.K."/>
            <person name="Wortman J."/>
            <person name="Nusbaum C."/>
            <person name="Birren B."/>
        </authorList>
    </citation>
    <scope>NUCLEOTIDE SEQUENCE [LARGE SCALE GENOMIC DNA]</scope>
    <source>
        <strain evidence="4 5">CBS 83496</strain>
    </source>
</reference>
<feature type="compositionally biased region" description="Basic and acidic residues" evidence="1">
    <location>
        <begin position="630"/>
        <end position="647"/>
    </location>
</feature>
<dbReference type="GeneID" id="27351139"/>
<dbReference type="SMART" id="SM00220">
    <property type="entry name" value="S_TKc"/>
    <property type="match status" value="1"/>
</dbReference>
<dbReference type="PROSITE" id="PS50011">
    <property type="entry name" value="PROTEIN_KINASE_DOM"/>
    <property type="match status" value="1"/>
</dbReference>
<proteinExistence type="predicted"/>
<evidence type="ECO:0000259" key="2">
    <source>
        <dbReference type="PROSITE" id="PS50011"/>
    </source>
</evidence>
<dbReference type="InterPro" id="IPR011009">
    <property type="entry name" value="Kinase-like_dom_sf"/>
</dbReference>
<dbReference type="PANTHER" id="PTHR24359:SF37">
    <property type="entry name" value="PROTEIN KINASE DOMAIN-CONTAINING PROTEIN"/>
    <property type="match status" value="1"/>
</dbReference>
<dbReference type="HOGENOM" id="CLU_005931_0_0_1"/>
<dbReference type="PANTHER" id="PTHR24359">
    <property type="entry name" value="SERINE/THREONINE-PROTEIN KINASE SBK1"/>
    <property type="match status" value="1"/>
</dbReference>
<dbReference type="Pfam" id="PF00069">
    <property type="entry name" value="Pkinase"/>
    <property type="match status" value="1"/>
</dbReference>
<name>A0A0D2BXA6_9EURO</name>
<gene>
    <name evidence="4" type="ORF">PV07_11945</name>
</gene>
<feature type="compositionally biased region" description="Basic and acidic residues" evidence="1">
    <location>
        <begin position="707"/>
        <end position="717"/>
    </location>
</feature>
<dbReference type="OrthoDB" id="5986190at2759"/>
<feature type="compositionally biased region" description="Basic and acidic residues" evidence="1">
    <location>
        <begin position="590"/>
        <end position="604"/>
    </location>
</feature>
<dbReference type="EMBL" id="KN847046">
    <property type="protein sequence ID" value="KIW23768.1"/>
    <property type="molecule type" value="Genomic_DNA"/>
</dbReference>
<evidence type="ECO:0000313" key="4">
    <source>
        <dbReference type="EMBL" id="KIW23768.1"/>
    </source>
</evidence>
<dbReference type="GO" id="GO:0004674">
    <property type="term" value="F:protein serine/threonine kinase activity"/>
    <property type="evidence" value="ECO:0007669"/>
    <property type="project" value="TreeGrafter"/>
</dbReference>